<evidence type="ECO:0000313" key="1">
    <source>
        <dbReference type="EMBL" id="SFN25260.1"/>
    </source>
</evidence>
<dbReference type="RefSeq" id="WP_092407161.1">
    <property type="nucleotide sequence ID" value="NZ_FOVF01000010.1"/>
</dbReference>
<gene>
    <name evidence="1" type="ORF">SAMN05216289_11016</name>
</gene>
<proteinExistence type="predicted"/>
<evidence type="ECO:0000313" key="2">
    <source>
        <dbReference type="Proteomes" id="UP000198575"/>
    </source>
</evidence>
<keyword evidence="2" id="KW-1185">Reference proteome</keyword>
<dbReference type="PROSITE" id="PS51257">
    <property type="entry name" value="PROKAR_LIPOPROTEIN"/>
    <property type="match status" value="1"/>
</dbReference>
<name>A0A1I4XJ59_9GAMM</name>
<accession>A0A1I4XJ59</accession>
<dbReference type="Proteomes" id="UP000198575">
    <property type="component" value="Unassembled WGS sequence"/>
</dbReference>
<evidence type="ECO:0008006" key="3">
    <source>
        <dbReference type="Google" id="ProtNLM"/>
    </source>
</evidence>
<organism evidence="1 2">
    <name type="scientific">Dokdonella immobilis</name>
    <dbReference type="NCBI Taxonomy" id="578942"/>
    <lineage>
        <taxon>Bacteria</taxon>
        <taxon>Pseudomonadati</taxon>
        <taxon>Pseudomonadota</taxon>
        <taxon>Gammaproteobacteria</taxon>
        <taxon>Lysobacterales</taxon>
        <taxon>Rhodanobacteraceae</taxon>
        <taxon>Dokdonella</taxon>
    </lineage>
</organism>
<dbReference type="AlphaFoldDB" id="A0A1I4XJ59"/>
<dbReference type="EMBL" id="FOVF01000010">
    <property type="protein sequence ID" value="SFN25260.1"/>
    <property type="molecule type" value="Genomic_DNA"/>
</dbReference>
<dbReference type="OrthoDB" id="7058468at2"/>
<reference evidence="1 2" key="1">
    <citation type="submission" date="2016-10" db="EMBL/GenBank/DDBJ databases">
        <authorList>
            <person name="de Groot N.N."/>
        </authorList>
    </citation>
    <scope>NUCLEOTIDE SEQUENCE [LARGE SCALE GENOMIC DNA]</scope>
    <source>
        <strain evidence="1 2">CGMCC 1.7659</strain>
    </source>
</reference>
<protein>
    <recommendedName>
        <fullName evidence="3">Lipoprotein</fullName>
    </recommendedName>
</protein>
<sequence length="242" mass="26613">MRRGILAVLVVVLFSGCANYQTMALKKGQRTISTTAESVVLLTVEVSRPDGSRYQPNPAIVLVSAMHTGDREQATLFRFSRKDDRVEMDGHAVYLSSMALAPGHYRIDGISGIANAFPFIGQFFIPVLAEFDVEAQSVSYLGHIAATMRERREGEFRAGSTIPLIDQSATGMISHTWDVAIENRYDTDMATFRQRFPALADLRVQSEALPAWDRAAAQRLWDGVSKPAAETTADEAVSSRAN</sequence>